<comment type="caution">
    <text evidence="1">The sequence shown here is derived from an EMBL/GenBank/DDBJ whole genome shotgun (WGS) entry which is preliminary data.</text>
</comment>
<evidence type="ECO:0000313" key="2">
    <source>
        <dbReference type="Proteomes" id="UP000723463"/>
    </source>
</evidence>
<dbReference type="AlphaFoldDB" id="A0A9P6F0G2"/>
<gene>
    <name evidence="1" type="ORF">EC957_005611</name>
</gene>
<reference evidence="1" key="1">
    <citation type="journal article" date="2020" name="Fungal Divers.">
        <title>Resolving the Mortierellaceae phylogeny through synthesis of multi-gene phylogenetics and phylogenomics.</title>
        <authorList>
            <person name="Vandepol N."/>
            <person name="Liber J."/>
            <person name="Desiro A."/>
            <person name="Na H."/>
            <person name="Kennedy M."/>
            <person name="Barry K."/>
            <person name="Grigoriev I.V."/>
            <person name="Miller A.N."/>
            <person name="O'Donnell K."/>
            <person name="Stajich J.E."/>
            <person name="Bonito G."/>
        </authorList>
    </citation>
    <scope>NUCLEOTIDE SEQUENCE</scope>
    <source>
        <strain evidence="1">NRRL 2591</strain>
    </source>
</reference>
<keyword evidence="2" id="KW-1185">Reference proteome</keyword>
<protein>
    <submittedName>
        <fullName evidence="1">Uncharacterized protein</fullName>
    </submittedName>
</protein>
<accession>A0A9P6F0G2</accession>
<proteinExistence type="predicted"/>
<dbReference type="Proteomes" id="UP000723463">
    <property type="component" value="Unassembled WGS sequence"/>
</dbReference>
<dbReference type="EMBL" id="JAAAXW010000255">
    <property type="protein sequence ID" value="KAF9539263.1"/>
    <property type="molecule type" value="Genomic_DNA"/>
</dbReference>
<sequence>MYAYQKNDEDLALELAVAISKTSANELLCKKINAICCNIQLAKVEEILVPLTLAVESGGASLDLSRVAEFMSRVKQQERMGITGSASSSIGAVSSALGP</sequence>
<organism evidence="1 2">
    <name type="scientific">Mortierella hygrophila</name>
    <dbReference type="NCBI Taxonomy" id="979708"/>
    <lineage>
        <taxon>Eukaryota</taxon>
        <taxon>Fungi</taxon>
        <taxon>Fungi incertae sedis</taxon>
        <taxon>Mucoromycota</taxon>
        <taxon>Mortierellomycotina</taxon>
        <taxon>Mortierellomycetes</taxon>
        <taxon>Mortierellales</taxon>
        <taxon>Mortierellaceae</taxon>
        <taxon>Mortierella</taxon>
    </lineage>
</organism>
<name>A0A9P6F0G2_9FUNG</name>
<evidence type="ECO:0000313" key="1">
    <source>
        <dbReference type="EMBL" id="KAF9539263.1"/>
    </source>
</evidence>